<protein>
    <submittedName>
        <fullName evidence="1">Uncharacterized protein</fullName>
    </submittedName>
</protein>
<name>A0ACB0LC13_TRIPR</name>
<evidence type="ECO:0000313" key="2">
    <source>
        <dbReference type="Proteomes" id="UP001177021"/>
    </source>
</evidence>
<gene>
    <name evidence="1" type="ORF">MILVUS5_LOCUS30999</name>
</gene>
<dbReference type="EMBL" id="CASHSV030000513">
    <property type="protein sequence ID" value="CAJ2666145.1"/>
    <property type="molecule type" value="Genomic_DNA"/>
</dbReference>
<evidence type="ECO:0000313" key="1">
    <source>
        <dbReference type="EMBL" id="CAJ2666145.1"/>
    </source>
</evidence>
<keyword evidence="2" id="KW-1185">Reference proteome</keyword>
<reference evidence="1" key="1">
    <citation type="submission" date="2023-10" db="EMBL/GenBank/DDBJ databases">
        <authorList>
            <person name="Rodriguez Cubillos JULIANA M."/>
            <person name="De Vega J."/>
        </authorList>
    </citation>
    <scope>NUCLEOTIDE SEQUENCE</scope>
</reference>
<comment type="caution">
    <text evidence="1">The sequence shown here is derived from an EMBL/GenBank/DDBJ whole genome shotgun (WGS) entry which is preliminary data.</text>
</comment>
<accession>A0ACB0LC13</accession>
<dbReference type="Proteomes" id="UP001177021">
    <property type="component" value="Unassembled WGS sequence"/>
</dbReference>
<organism evidence="1 2">
    <name type="scientific">Trifolium pratense</name>
    <name type="common">Red clover</name>
    <dbReference type="NCBI Taxonomy" id="57577"/>
    <lineage>
        <taxon>Eukaryota</taxon>
        <taxon>Viridiplantae</taxon>
        <taxon>Streptophyta</taxon>
        <taxon>Embryophyta</taxon>
        <taxon>Tracheophyta</taxon>
        <taxon>Spermatophyta</taxon>
        <taxon>Magnoliopsida</taxon>
        <taxon>eudicotyledons</taxon>
        <taxon>Gunneridae</taxon>
        <taxon>Pentapetalae</taxon>
        <taxon>rosids</taxon>
        <taxon>fabids</taxon>
        <taxon>Fabales</taxon>
        <taxon>Fabaceae</taxon>
        <taxon>Papilionoideae</taxon>
        <taxon>50 kb inversion clade</taxon>
        <taxon>NPAAA clade</taxon>
        <taxon>Hologalegina</taxon>
        <taxon>IRL clade</taxon>
        <taxon>Trifolieae</taxon>
        <taxon>Trifolium</taxon>
    </lineage>
</organism>
<proteinExistence type="predicted"/>
<sequence>MSLEPLDRKSSFRERKRHESSESFGSVARWRGSSNYNRSREFNRGGDYRRVGGHRKQGSWQLFPEESGHRHMISRSCDRRLEEDNYRPSFSRGDGNYGRGNKESRGAFSQREWRGRSSETTNNSLNMSRRQTNASNDRKSVDDMLTYSSHSHSDLVNTWEQHNMKDQHDKMGGVNRFVTGQRNDRDSSLGTIDWKPLKWTRPGCSTSQDSGFSRSSGMRSLGGTNSKGSCEWKVGLQQKIATAVESNSGEAATCRASSAPSEEENLRKKPRLNWGEGLAKFERKHVEGPEVTSNNDDPVSPPFSMETNNFLSTGLVDRSPKVSGLSECASPVTPSSAARSSSPAGADDKLFGKAANVDSDVGNLSSSPVPGSQNHLQMFSFNLEKVDIDSLISLGSPLVELLPQSDNLNSVDYSLLISTTMDKLLILKADISKVLEVTETEIDLLENELRSLKSESKDRFQCSEEAVGSLLIPCTYRHVANVSACGDSNSSLEVKDSVDVKSSASTGDILYNTIISCNEKTAKAACEVFDKLLPEKCCKNENIGASSGSSSHNGTLIKEKFAERRRLARLKERIITLKFKALHHLWKEDMRLLSIRKHRPKSHKKLESELRTTSNSHQKKRSSIPFRFPFPAGNQLKLVPTSEMIKYTSQLLSESKHEIHRSTLKMPALIWDQKDKMYSMFSSSNGLVVDPVAIEKERAMINPWTAEEQEIFLEKFAAYGKDFRKIATFLNHKTTADCVEFYYKNHKSDCFEKIKKKDDDKLGKFFKAKTDLMASGVKCNSGVNASSLDILSEASSVMADDIARDRKMRSGSSLWRGYNNHNKSRGDNIITERPDSFDVLQDERETVAADVLASICGCVLSEATSSCITSSVDPVKGKRVVKKCVKVKPLSKKPPMPEITQNIDHETCSDESCGEMELTDWSDVEKAAFLHAVSLFGKDFAMIAQRVRTRSQYQCKVFFSKTQKRLRLNHMGDRPENVGSQMNDDVDGGRSDADNACVVETGSANGSDSSGTKTGVDQPESDKNMYHDESNPVEASNLSADLYTSEEINRKVDHEDVNMVSNVCVIGGESKLRTDDIVGVLNGSDRSGSVREQRAIVMSDGIEIGTNEPIEGGGGAVTELVSGTGTMEPCYSNSVAEGRLVADVSSAQQGNKLEGSTICLVDRDEADTDAVIELKGNVRDSSTLVNTSLSSVDVSCPRLSVEAENEPQICLEKPQFSGSSEVPLTDSTTSTLQYTDGAAMQSKKPSSQDLSSCDFQGNQDMIGHDSSSNLGHQLCNPGKSLDHVEAARVLQCYNLQAPSEKEVNVKMSCSSSATELPLLSQKIDLEEPPRNDVKIFGKILTIPSSTPKPNLSAKGNEENGTHLPKLSSGSSSLKLTGHDNTGGKSTILNVDLNDCRVFQNVPVIRSYSDGNKIQPVFSSLPDSAILLAKYPAAFGSYGLEAVSSLQQQVTEMVSSNGIGEPGILAGGSKSVASDPIAAIKTHQTNADQFVGQTGNAIKDGEPVGEEKDLNS</sequence>